<dbReference type="PANTHER" id="PTHR42940">
    <property type="entry name" value="ALCOHOL DEHYDROGENASE 1-RELATED"/>
    <property type="match status" value="1"/>
</dbReference>
<evidence type="ECO:0000256" key="5">
    <source>
        <dbReference type="ARBA" id="ARBA00022833"/>
    </source>
</evidence>
<evidence type="ECO:0000256" key="8">
    <source>
        <dbReference type="RuleBase" id="RU361277"/>
    </source>
</evidence>
<dbReference type="GO" id="GO:0005737">
    <property type="term" value="C:cytoplasm"/>
    <property type="evidence" value="ECO:0000318"/>
    <property type="project" value="GO_Central"/>
</dbReference>
<dbReference type="Gene3D" id="3.40.50.720">
    <property type="entry name" value="NAD(P)-binding Rossmann-like Domain"/>
    <property type="match status" value="1"/>
</dbReference>
<dbReference type="FunFam" id="3.40.50.720:FF:000039">
    <property type="entry name" value="Alcohol dehydrogenase AdhP"/>
    <property type="match status" value="1"/>
</dbReference>
<dbReference type="JaponicusDB" id="SJAG_03196"/>
<keyword evidence="6" id="KW-0560">Oxidoreductase</keyword>
<evidence type="ECO:0000313" key="11">
    <source>
        <dbReference type="Proteomes" id="UP000001744"/>
    </source>
</evidence>
<dbReference type="InterPro" id="IPR013149">
    <property type="entry name" value="ADH-like_C"/>
</dbReference>
<feature type="domain" description="Enoyl reductase (ER)" evidence="9">
    <location>
        <begin position="111"/>
        <end position="441"/>
    </location>
</feature>
<dbReference type="HOGENOM" id="CLU_026673_20_0_1"/>
<dbReference type="SMART" id="SM00829">
    <property type="entry name" value="PKS_ER"/>
    <property type="match status" value="1"/>
</dbReference>
<dbReference type="InterPro" id="IPR013154">
    <property type="entry name" value="ADH-like_N"/>
</dbReference>
<keyword evidence="11" id="KW-1185">Reference proteome</keyword>
<evidence type="ECO:0000313" key="10">
    <source>
        <dbReference type="EMBL" id="EEB08063.2"/>
    </source>
</evidence>
<reference evidence="10 11" key="1">
    <citation type="journal article" date="2011" name="Science">
        <title>Comparative functional genomics of the fission yeasts.</title>
        <authorList>
            <person name="Rhind N."/>
            <person name="Chen Z."/>
            <person name="Yassour M."/>
            <person name="Thompson D.A."/>
            <person name="Haas B.J."/>
            <person name="Habib N."/>
            <person name="Wapinski I."/>
            <person name="Roy S."/>
            <person name="Lin M.F."/>
            <person name="Heiman D.I."/>
            <person name="Young S.K."/>
            <person name="Furuya K."/>
            <person name="Guo Y."/>
            <person name="Pidoux A."/>
            <person name="Chen H.M."/>
            <person name="Robbertse B."/>
            <person name="Goldberg J.M."/>
            <person name="Aoki K."/>
            <person name="Bayne E.H."/>
            <person name="Berlin A.M."/>
            <person name="Desjardins C.A."/>
            <person name="Dobbs E."/>
            <person name="Dukaj L."/>
            <person name="Fan L."/>
            <person name="FitzGerald M.G."/>
            <person name="French C."/>
            <person name="Gujja S."/>
            <person name="Hansen K."/>
            <person name="Keifenheim D."/>
            <person name="Levin J.Z."/>
            <person name="Mosher R.A."/>
            <person name="Mueller C.A."/>
            <person name="Pfiffner J."/>
            <person name="Priest M."/>
            <person name="Russ C."/>
            <person name="Smialowska A."/>
            <person name="Swoboda P."/>
            <person name="Sykes S.M."/>
            <person name="Vaughn M."/>
            <person name="Vengrova S."/>
            <person name="Yoder R."/>
            <person name="Zeng Q."/>
            <person name="Allshire R."/>
            <person name="Baulcombe D."/>
            <person name="Birren B.W."/>
            <person name="Brown W."/>
            <person name="Ekwall K."/>
            <person name="Kellis M."/>
            <person name="Leatherwood J."/>
            <person name="Levin H."/>
            <person name="Margalit H."/>
            <person name="Martienssen R."/>
            <person name="Nieduszynski C.A."/>
            <person name="Spatafora J.W."/>
            <person name="Friedman N."/>
            <person name="Dalgaard J.Z."/>
            <person name="Baumann P."/>
            <person name="Niki H."/>
            <person name="Regev A."/>
            <person name="Nusbaum C."/>
        </authorList>
    </citation>
    <scope>NUCLEOTIDE SEQUENCE [LARGE SCALE GENOMIC DNA]</scope>
    <source>
        <strain evidence="11">yFS275 / FY16936</strain>
    </source>
</reference>
<dbReference type="Pfam" id="PF00107">
    <property type="entry name" value="ADH_zinc_N"/>
    <property type="match status" value="1"/>
</dbReference>
<dbReference type="OMA" id="YKGLKMT"/>
<dbReference type="eggNOG" id="KOG0023">
    <property type="taxonomic scope" value="Eukaryota"/>
</dbReference>
<evidence type="ECO:0000256" key="3">
    <source>
        <dbReference type="ARBA" id="ARBA00013190"/>
    </source>
</evidence>
<evidence type="ECO:0000256" key="4">
    <source>
        <dbReference type="ARBA" id="ARBA00022723"/>
    </source>
</evidence>
<dbReference type="GeneID" id="7049104"/>
<evidence type="ECO:0000259" key="9">
    <source>
        <dbReference type="SMART" id="SM00829"/>
    </source>
</evidence>
<dbReference type="InterPro" id="IPR036291">
    <property type="entry name" value="NAD(P)-bd_dom_sf"/>
</dbReference>
<dbReference type="GO" id="GO:0004022">
    <property type="term" value="F:alcohol dehydrogenase (NAD+) activity"/>
    <property type="evidence" value="ECO:0000318"/>
    <property type="project" value="GO_Central"/>
</dbReference>
<dbReference type="EMBL" id="KE651167">
    <property type="protein sequence ID" value="EEB08063.2"/>
    <property type="molecule type" value="Genomic_DNA"/>
</dbReference>
<name>B6K3K6_SCHJY</name>
<dbReference type="STRING" id="402676.B6K3K6"/>
<comment type="similarity">
    <text evidence="2 8">Belongs to the zinc-containing alcohol dehydrogenase family.</text>
</comment>
<dbReference type="Proteomes" id="UP000001744">
    <property type="component" value="Unassembled WGS sequence"/>
</dbReference>
<dbReference type="VEuPathDB" id="FungiDB:SJAG_03196"/>
<dbReference type="PROSITE" id="PS00059">
    <property type="entry name" value="ADH_ZINC"/>
    <property type="match status" value="1"/>
</dbReference>
<organism evidence="10 11">
    <name type="scientific">Schizosaccharomyces japonicus (strain yFS275 / FY16936)</name>
    <name type="common">Fission yeast</name>
    <dbReference type="NCBI Taxonomy" id="402676"/>
    <lineage>
        <taxon>Eukaryota</taxon>
        <taxon>Fungi</taxon>
        <taxon>Dikarya</taxon>
        <taxon>Ascomycota</taxon>
        <taxon>Taphrinomycotina</taxon>
        <taxon>Schizosaccharomycetes</taxon>
        <taxon>Schizosaccharomycetales</taxon>
        <taxon>Schizosaccharomycetaceae</taxon>
        <taxon>Schizosaccharomyces</taxon>
    </lineage>
</organism>
<protein>
    <recommendedName>
        <fullName evidence="3">alcohol dehydrogenase</fullName>
        <ecNumber evidence="3">1.1.1.1</ecNumber>
    </recommendedName>
</protein>
<dbReference type="FunFam" id="3.90.180.10:FF:000002">
    <property type="entry name" value="Alcohol dehydrogenase AdhP"/>
    <property type="match status" value="1"/>
</dbReference>
<keyword evidence="4 8" id="KW-0479">Metal-binding</keyword>
<dbReference type="PANTHER" id="PTHR42940:SF3">
    <property type="entry name" value="ALCOHOL DEHYDROGENASE 1-RELATED"/>
    <property type="match status" value="1"/>
</dbReference>
<keyword evidence="7" id="KW-0520">NAD</keyword>
<dbReference type="OrthoDB" id="1879366at2759"/>
<keyword evidence="5 8" id="KW-0862">Zinc</keyword>
<dbReference type="EC" id="1.1.1.1" evidence="3"/>
<gene>
    <name evidence="10" type="ORF">SJAG_03196</name>
</gene>
<evidence type="ECO:0000256" key="7">
    <source>
        <dbReference type="ARBA" id="ARBA00023027"/>
    </source>
</evidence>
<dbReference type="GO" id="GO:0008270">
    <property type="term" value="F:zinc ion binding"/>
    <property type="evidence" value="ECO:0007669"/>
    <property type="project" value="InterPro"/>
</dbReference>
<sequence>MFLRSFGRQLLRAPSSSSSFLSANVSRAAARSVSQAAVYRNSLFCGSRALARHHHHHAGCGCSGSASRLTTKRGSTAAGTVASEISAAAAAAGAAAGIPRMQMGAVITKHGSPEEVEFKQIPVPEPGPGEVLVNIKFTGVCHTDLHALHGDWPLPAKMPLVGGHEGAGYVVKVGDGVTDVKLGDRVGIKWMNGSCGKCEYCLSARESLCPHILLSGYSVDGTFQHYAIGKADHVTPIPDNVSLEVAAPIMCAGITVYRALKEAAVQPNQWVVLPGAGGGLGHLAIQYARAMSMRVVAIDSGADKEKLCRDCGADVFIDFRKEADVVAKVKEVTGGGAHGTLVLSTSSKSYQQATEFSRPGSTLVTVSMPPDAQLNADIFWLTVKMLKICGSHVGNRLDSIEALQYVSSGAVKPVYKVQPFSTLPQVYSAMEAGNIAGRIVLDLSL</sequence>
<dbReference type="Pfam" id="PF08240">
    <property type="entry name" value="ADH_N"/>
    <property type="match status" value="1"/>
</dbReference>
<dbReference type="RefSeq" id="XP_002174356.2">
    <property type="nucleotide sequence ID" value="XM_002174320.2"/>
</dbReference>
<evidence type="ECO:0000256" key="1">
    <source>
        <dbReference type="ARBA" id="ARBA00001947"/>
    </source>
</evidence>
<proteinExistence type="inferred from homology"/>
<evidence type="ECO:0000256" key="2">
    <source>
        <dbReference type="ARBA" id="ARBA00008072"/>
    </source>
</evidence>
<accession>B6K3K6</accession>
<evidence type="ECO:0000256" key="6">
    <source>
        <dbReference type="ARBA" id="ARBA00023002"/>
    </source>
</evidence>
<dbReference type="AlphaFoldDB" id="B6K3K6"/>
<dbReference type="InterPro" id="IPR020843">
    <property type="entry name" value="ER"/>
</dbReference>
<dbReference type="SUPFAM" id="SSF50129">
    <property type="entry name" value="GroES-like"/>
    <property type="match status" value="1"/>
</dbReference>
<comment type="cofactor">
    <cofactor evidence="1 8">
        <name>Zn(2+)</name>
        <dbReference type="ChEBI" id="CHEBI:29105"/>
    </cofactor>
</comment>
<dbReference type="InterPro" id="IPR002328">
    <property type="entry name" value="ADH_Zn_CS"/>
</dbReference>
<dbReference type="CDD" id="cd08297">
    <property type="entry name" value="CAD3"/>
    <property type="match status" value="1"/>
</dbReference>
<dbReference type="InterPro" id="IPR011032">
    <property type="entry name" value="GroES-like_sf"/>
</dbReference>
<dbReference type="SUPFAM" id="SSF51735">
    <property type="entry name" value="NAD(P)-binding Rossmann-fold domains"/>
    <property type="match status" value="1"/>
</dbReference>
<dbReference type="Gene3D" id="3.90.180.10">
    <property type="entry name" value="Medium-chain alcohol dehydrogenases, catalytic domain"/>
    <property type="match status" value="1"/>
</dbReference>